<proteinExistence type="predicted"/>
<keyword evidence="4" id="KW-0131">Cell cycle</keyword>
<sequence length="197" mass="22034">MDFDTIKRIVEAALLASDRPLSVETLAGLFRASSGEAPSEENAADADHSFPNRPTIKAALTALGEECASRCVELKELASGFRYQIRTDYAIYIQRLWAERSPRYSRALLETLAIIAYRQPVTRGEIEEIRGVSVASATLKTLREREWIRVLGHRDVPGRPAMYGTTREFLDYFGLQTLDDMPPLGEIRDTDPDGEGN</sequence>
<keyword evidence="2" id="KW-0132">Cell division</keyword>
<dbReference type="SUPFAM" id="SSF46785">
    <property type="entry name" value="Winged helix' DNA-binding domain"/>
    <property type="match status" value="2"/>
</dbReference>
<dbReference type="Gene3D" id="1.10.10.10">
    <property type="entry name" value="Winged helix-like DNA-binding domain superfamily/Winged helix DNA-binding domain"/>
    <property type="match status" value="2"/>
</dbReference>
<dbReference type="InterPro" id="IPR005234">
    <property type="entry name" value="ScpB_csome_segregation"/>
</dbReference>
<dbReference type="PIRSF" id="PIRSF019345">
    <property type="entry name" value="ScpB"/>
    <property type="match status" value="1"/>
</dbReference>
<reference evidence="7" key="1">
    <citation type="submission" date="2019-02" db="EMBL/GenBank/DDBJ databases">
        <authorList>
            <person name="Gruber-Vodicka R. H."/>
            <person name="Seah K. B. B."/>
        </authorList>
    </citation>
    <scope>NUCLEOTIDE SEQUENCE</scope>
    <source>
        <strain evidence="7">BECK_SA2B12</strain>
        <strain evidence="5">BECK_SA2B15</strain>
        <strain evidence="6">BECK_SA2B20</strain>
    </source>
</reference>
<dbReference type="EMBL" id="CAADFJ010000079">
    <property type="protein sequence ID" value="VFK02003.1"/>
    <property type="molecule type" value="Genomic_DNA"/>
</dbReference>
<dbReference type="PANTHER" id="PTHR34298:SF2">
    <property type="entry name" value="SEGREGATION AND CONDENSATION PROTEIN B"/>
    <property type="match status" value="1"/>
</dbReference>
<evidence type="ECO:0000256" key="4">
    <source>
        <dbReference type="ARBA" id="ARBA00023306"/>
    </source>
</evidence>
<keyword evidence="3" id="KW-0159">Chromosome partition</keyword>
<name>A0A450VB56_9GAMM</name>
<dbReference type="GO" id="GO:0051304">
    <property type="term" value="P:chromosome separation"/>
    <property type="evidence" value="ECO:0007669"/>
    <property type="project" value="InterPro"/>
</dbReference>
<evidence type="ECO:0000313" key="7">
    <source>
        <dbReference type="EMBL" id="VFK02003.1"/>
    </source>
</evidence>
<dbReference type="Pfam" id="PF04079">
    <property type="entry name" value="SMC_ScpB"/>
    <property type="match status" value="1"/>
</dbReference>
<dbReference type="EMBL" id="CAADFG010000082">
    <property type="protein sequence ID" value="VFJ95105.1"/>
    <property type="molecule type" value="Genomic_DNA"/>
</dbReference>
<evidence type="ECO:0000313" key="5">
    <source>
        <dbReference type="EMBL" id="VFJ95105.1"/>
    </source>
</evidence>
<protein>
    <submittedName>
        <fullName evidence="7">Segregation and condensation protein B</fullName>
    </submittedName>
</protein>
<accession>A0A450VB56</accession>
<gene>
    <name evidence="5" type="ORF">BECKH772A_GA0070896_100825</name>
    <name evidence="6" type="ORF">BECKH772B_GA0070898_100825</name>
    <name evidence="7" type="ORF">BECKH772C_GA0070978_100795</name>
</gene>
<evidence type="ECO:0000256" key="2">
    <source>
        <dbReference type="ARBA" id="ARBA00022618"/>
    </source>
</evidence>
<dbReference type="InterPro" id="IPR036388">
    <property type="entry name" value="WH-like_DNA-bd_sf"/>
</dbReference>
<dbReference type="AlphaFoldDB" id="A0A450VB56"/>
<dbReference type="GO" id="GO:0051301">
    <property type="term" value="P:cell division"/>
    <property type="evidence" value="ECO:0007669"/>
    <property type="project" value="UniProtKB-KW"/>
</dbReference>
<dbReference type="InterPro" id="IPR036390">
    <property type="entry name" value="WH_DNA-bd_sf"/>
</dbReference>
<evidence type="ECO:0000256" key="3">
    <source>
        <dbReference type="ARBA" id="ARBA00022829"/>
    </source>
</evidence>
<dbReference type="EMBL" id="CAADFI010000082">
    <property type="protein sequence ID" value="VFJ95823.1"/>
    <property type="molecule type" value="Genomic_DNA"/>
</dbReference>
<keyword evidence="1" id="KW-0963">Cytoplasm</keyword>
<dbReference type="PANTHER" id="PTHR34298">
    <property type="entry name" value="SEGREGATION AND CONDENSATION PROTEIN B"/>
    <property type="match status" value="1"/>
</dbReference>
<evidence type="ECO:0000256" key="1">
    <source>
        <dbReference type="ARBA" id="ARBA00022490"/>
    </source>
</evidence>
<dbReference type="NCBIfam" id="TIGR00281">
    <property type="entry name" value="SMC-Scp complex subunit ScpB"/>
    <property type="match status" value="1"/>
</dbReference>
<evidence type="ECO:0000313" key="6">
    <source>
        <dbReference type="EMBL" id="VFJ95823.1"/>
    </source>
</evidence>
<organism evidence="7">
    <name type="scientific">Candidatus Kentrum eta</name>
    <dbReference type="NCBI Taxonomy" id="2126337"/>
    <lineage>
        <taxon>Bacteria</taxon>
        <taxon>Pseudomonadati</taxon>
        <taxon>Pseudomonadota</taxon>
        <taxon>Gammaproteobacteria</taxon>
        <taxon>Candidatus Kentrum</taxon>
    </lineage>
</organism>